<dbReference type="SUPFAM" id="SSF52540">
    <property type="entry name" value="P-loop containing nucleoside triphosphate hydrolases"/>
    <property type="match status" value="1"/>
</dbReference>
<dbReference type="Proteomes" id="UP000024436">
    <property type="component" value="Segment"/>
</dbReference>
<evidence type="ECO:0000313" key="4">
    <source>
        <dbReference type="Proteomes" id="UP000024436"/>
    </source>
</evidence>
<feature type="region of interest" description="Disordered" evidence="1">
    <location>
        <begin position="524"/>
        <end position="576"/>
    </location>
</feature>
<gene>
    <name evidence="3" type="primary">56</name>
    <name evidence="3" type="ORF">PBI_KINGVEVEVE_56</name>
</gene>
<protein>
    <submittedName>
        <fullName evidence="3">DNA primase/helicase</fullName>
    </submittedName>
</protein>
<dbReference type="Pfam" id="PF09250">
    <property type="entry name" value="Prim-Pol"/>
    <property type="match status" value="1"/>
</dbReference>
<reference evidence="3 4" key="1">
    <citation type="submission" date="2014-03" db="EMBL/GenBank/DDBJ databases">
        <authorList>
            <person name="Barber N.R."/>
            <person name="Francolini R.D."/>
            <person name="Gray A.J."/>
            <person name="Hamilton K."/>
            <person name="Jung E."/>
            <person name="Killpatrick M.S."/>
            <person name="Le T.M."/>
            <person name="Lin R."/>
            <person name="Morris L.Y."/>
            <person name="O'Neil L.P."/>
            <person name="Pederson E.N."/>
            <person name="Sepehri B.F."/>
            <person name="Shaffer R.A."/>
            <person name="Sridharan P.S."/>
            <person name="Tseng L."/>
            <person name="Williams L.H."/>
            <person name="Cohen L.B."/>
            <person name="Ahrens K.J."/>
            <person name="Braun M.A."/>
            <person name="Jarvik J."/>
            <person name="Lopez A.J."/>
            <person name="Bradley K.W."/>
            <person name="Clarke D.Q."/>
            <person name="Lewis M.F."/>
            <person name="Barker L.P."/>
            <person name="Bailey C."/>
            <person name="Asai D.J."/>
            <person name="Garber M.L."/>
            <person name="Bowman C.A."/>
            <person name="Russell D.A."/>
            <person name="Pope W.H."/>
            <person name="Jacobs-Sera D."/>
            <person name="Hendrix R.W."/>
            <person name="Hatfull G.F."/>
        </authorList>
    </citation>
    <scope>NUCLEOTIDE SEQUENCE [LARGE SCALE GENOMIC DNA]</scope>
</reference>
<evidence type="ECO:0000313" key="3">
    <source>
        <dbReference type="EMBL" id="AHY84325.1"/>
    </source>
</evidence>
<dbReference type="GO" id="GO:0004386">
    <property type="term" value="F:helicase activity"/>
    <property type="evidence" value="ECO:0007669"/>
    <property type="project" value="UniProtKB-KW"/>
</dbReference>
<accession>A0A023ZYR3</accession>
<dbReference type="SUPFAM" id="SSF56747">
    <property type="entry name" value="Prim-pol domain"/>
    <property type="match status" value="1"/>
</dbReference>
<feature type="region of interest" description="Disordered" evidence="1">
    <location>
        <begin position="1"/>
        <end position="38"/>
    </location>
</feature>
<dbReference type="EMBL" id="KJ538723">
    <property type="protein sequence ID" value="AHY84325.1"/>
    <property type="molecule type" value="Genomic_DNA"/>
</dbReference>
<keyword evidence="3" id="KW-0347">Helicase</keyword>
<evidence type="ECO:0000259" key="2">
    <source>
        <dbReference type="SMART" id="SM00943"/>
    </source>
</evidence>
<feature type="compositionally biased region" description="Basic and acidic residues" evidence="1">
    <location>
        <begin position="91"/>
        <end position="107"/>
    </location>
</feature>
<feature type="region of interest" description="Disordered" evidence="1">
    <location>
        <begin position="441"/>
        <end position="471"/>
    </location>
</feature>
<feature type="region of interest" description="Disordered" evidence="1">
    <location>
        <begin position="84"/>
        <end position="107"/>
    </location>
</feature>
<dbReference type="Pfam" id="PF13481">
    <property type="entry name" value="AAA_25"/>
    <property type="match status" value="1"/>
</dbReference>
<dbReference type="InterPro" id="IPR027417">
    <property type="entry name" value="P-loop_NTPase"/>
</dbReference>
<keyword evidence="3" id="KW-0547">Nucleotide-binding</keyword>
<name>A0A023ZYR3_9CAUD</name>
<feature type="domain" description="DNA primase/polymerase bifunctional N-terminal" evidence="2">
    <location>
        <begin position="62"/>
        <end position="284"/>
    </location>
</feature>
<feature type="compositionally biased region" description="Low complexity" evidence="1">
    <location>
        <begin position="456"/>
        <end position="467"/>
    </location>
</feature>
<feature type="compositionally biased region" description="Polar residues" evidence="1">
    <location>
        <begin position="24"/>
        <end position="38"/>
    </location>
</feature>
<keyword evidence="3" id="KW-0067">ATP-binding</keyword>
<organism evidence="3 4">
    <name type="scientific">Mycobacterium phage KingVeVeVe</name>
    <dbReference type="NCBI Taxonomy" id="1471544"/>
    <lineage>
        <taxon>Viruses</taxon>
        <taxon>Duplodnaviria</taxon>
        <taxon>Heunggongvirae</taxon>
        <taxon>Uroviricota</taxon>
        <taxon>Caudoviricetes</taxon>
        <taxon>Bclasvirinae</taxon>
        <taxon>Pegunavirus</taxon>
        <taxon>Pegunavirus soto</taxon>
    </lineage>
</organism>
<dbReference type="SMART" id="SM00943">
    <property type="entry name" value="Prim-Pol"/>
    <property type="match status" value="1"/>
</dbReference>
<dbReference type="InterPro" id="IPR015330">
    <property type="entry name" value="DNA_primase/pol_bifunc_N"/>
</dbReference>
<dbReference type="Gene3D" id="3.40.50.300">
    <property type="entry name" value="P-loop containing nucleotide triphosphate hydrolases"/>
    <property type="match status" value="1"/>
</dbReference>
<evidence type="ECO:0000256" key="1">
    <source>
        <dbReference type="SAM" id="MobiDB-lite"/>
    </source>
</evidence>
<sequence>MRHRTPPIAVPRRARNDPLRSPFRTPTTTKRTGPNVLGSTPITAILGAGIDNRDPEAVRAFVRQAADIGLSIMFIAPDSKAPVDLRTPQKKKADDKAAQEAAREAGRRDWARVKSPAGLTLATSDKAVLDRYLKRYLTLYAERYPEGVPVNVAVEVGGSALVVVDCDTAAQLQRFYEAALPEDIGPDDVPPPTVVTPGHAGKDGDLADQSSWAHSDGGHFYFTVPDEILPTLPRNLGAMTWGGEDGFAVLWDKRYVLIPPSTRPEGAYEVVGRDYPITDAPWLLDAIREAAARRAERTERAHRDSEDGELSEAIDGWAEATPWSAILEPLGWTPAPRADACGCPVWTAPGVHASPKSATAHDTGCALGRYTEVNAPLHIWTDNPGEPFEAWISDKGTKTLSKLQAVALIDYEGNIGKAMDEIGLTPDLAVEVDPDIAPKQVDPDHAMTGDGDFELPAAPEPETTSTPDEPPFCPVCDTEAGAFVVDADGDMWHMPEGGSEGDEHLAEPAPATYAHDASCNTAHTAGPEPCPTPTSYADDLSDLPADFGKAEPADEPSPYAAADPEQTDPDVYDSPHSGVPRIAPFSHWRDMPPPEYVIEGLLEHGGLTSIIGPPGIGKSSVVLDMACHIAVGKRWQGRRTLKTKVLYLPGEGLAGAVQRLRAWEANHDVDLGNDLMLGDSIILIKASNEAWGDLAAYIARHEIGLVVFDTFARQSSGLEENSATDVGVAVRRYDKLRELTGAGVCVVHHTSKAHTDQGRGSSALNGALDSELVVRAATWDTESAMIDGRLPGRPMEVMTTKQKNAEALEEAIALMMVSYEDEDAGIKAPLITGPNGSVDPMQGEIVLARPRPEAVIETAVRIRQFVNDLPTQGATRAEILTAVQADAYARSRRDSAAYWKLHIQRAVDMGLRFNLIETLTGTASGSRYIPGQVGIEQARTLAAAEVIDGD</sequence>
<keyword evidence="3" id="KW-0378">Hydrolase</keyword>
<proteinExistence type="predicted"/>